<dbReference type="Proteomes" id="UP001596505">
    <property type="component" value="Unassembled WGS sequence"/>
</dbReference>
<proteinExistence type="inferred from homology"/>
<dbReference type="PANTHER" id="PTHR35526">
    <property type="entry name" value="ANTI-SIGMA-F FACTOR RSBW-RELATED"/>
    <property type="match status" value="1"/>
</dbReference>
<dbReference type="Pfam" id="PF13581">
    <property type="entry name" value="HATPase_c_2"/>
    <property type="match status" value="1"/>
</dbReference>
<keyword evidence="4 6" id="KW-0418">Kinase</keyword>
<organism evidence="8 9">
    <name type="scientific">Scopulibacillus cellulosilyticus</name>
    <dbReference type="NCBI Taxonomy" id="2665665"/>
    <lineage>
        <taxon>Bacteria</taxon>
        <taxon>Bacillati</taxon>
        <taxon>Bacillota</taxon>
        <taxon>Bacilli</taxon>
        <taxon>Bacillales</taxon>
        <taxon>Sporolactobacillaceae</taxon>
        <taxon>Scopulibacillus</taxon>
    </lineage>
</organism>
<protein>
    <recommendedName>
        <fullName evidence="6">Serine-protein kinase RsbW</fullName>
        <ecNumber evidence="6">2.7.11.1</ecNumber>
    </recommendedName>
    <alternativeName>
        <fullName evidence="6">Anti-sigma-B factor</fullName>
    </alternativeName>
    <alternativeName>
        <fullName evidence="6">Sigma-B negative effector RsbW</fullName>
    </alternativeName>
</protein>
<dbReference type="SUPFAM" id="SSF55874">
    <property type="entry name" value="ATPase domain of HSP90 chaperone/DNA topoisomerase II/histidine kinase"/>
    <property type="match status" value="1"/>
</dbReference>
<comment type="similarity">
    <text evidence="6">Belongs to the anti-sigma-factor family.</text>
</comment>
<dbReference type="NCBIfam" id="NF003144">
    <property type="entry name" value="PRK04069.1"/>
    <property type="match status" value="1"/>
</dbReference>
<accession>A0ABW2PZW8</accession>
<dbReference type="GO" id="GO:0004674">
    <property type="term" value="F:protein serine/threonine kinase activity"/>
    <property type="evidence" value="ECO:0007669"/>
    <property type="project" value="UniProtKB-EC"/>
</dbReference>
<dbReference type="NCBIfam" id="TIGR01924">
    <property type="entry name" value="rsbW_low_gc"/>
    <property type="match status" value="1"/>
</dbReference>
<evidence type="ECO:0000256" key="2">
    <source>
        <dbReference type="ARBA" id="ARBA00022679"/>
    </source>
</evidence>
<dbReference type="HAMAP" id="MF_00638">
    <property type="entry name" value="Anti_sigma_B"/>
    <property type="match status" value="1"/>
</dbReference>
<keyword evidence="5 6" id="KW-0067">ATP-binding</keyword>
<comment type="catalytic activity">
    <reaction evidence="6">
        <text>L-seryl-[protein] + ATP = O-phospho-L-seryl-[protein] + ADP + H(+)</text>
        <dbReference type="Rhea" id="RHEA:17989"/>
        <dbReference type="Rhea" id="RHEA-COMP:9863"/>
        <dbReference type="Rhea" id="RHEA-COMP:11604"/>
        <dbReference type="ChEBI" id="CHEBI:15378"/>
        <dbReference type="ChEBI" id="CHEBI:29999"/>
        <dbReference type="ChEBI" id="CHEBI:30616"/>
        <dbReference type="ChEBI" id="CHEBI:83421"/>
        <dbReference type="ChEBI" id="CHEBI:456216"/>
        <dbReference type="EC" id="2.7.11.1"/>
    </reaction>
</comment>
<comment type="function">
    <text evidence="6">Negative regulator of sigma-B activity. Phosphorylates and inactivates its specific antagonist protein, RsbV. Upon phosphorylation of RsbV, RsbW is released and binds to sigma-B, thereby blocking its ability to form an RNA polymerase holoenzyme (E-sigma-B).</text>
</comment>
<dbReference type="InterPro" id="IPR010193">
    <property type="entry name" value="RsbW"/>
</dbReference>
<comment type="catalytic activity">
    <reaction evidence="6">
        <text>L-threonyl-[protein] + ATP = O-phospho-L-threonyl-[protein] + ADP + H(+)</text>
        <dbReference type="Rhea" id="RHEA:46608"/>
        <dbReference type="Rhea" id="RHEA-COMP:11060"/>
        <dbReference type="Rhea" id="RHEA-COMP:11605"/>
        <dbReference type="ChEBI" id="CHEBI:15378"/>
        <dbReference type="ChEBI" id="CHEBI:30013"/>
        <dbReference type="ChEBI" id="CHEBI:30616"/>
        <dbReference type="ChEBI" id="CHEBI:61977"/>
        <dbReference type="ChEBI" id="CHEBI:456216"/>
        <dbReference type="EC" id="2.7.11.1"/>
    </reaction>
</comment>
<comment type="caution">
    <text evidence="8">The sequence shown here is derived from an EMBL/GenBank/DDBJ whole genome shotgun (WGS) entry which is preliminary data.</text>
</comment>
<evidence type="ECO:0000256" key="5">
    <source>
        <dbReference type="ARBA" id="ARBA00022840"/>
    </source>
</evidence>
<reference evidence="9" key="1">
    <citation type="journal article" date="2019" name="Int. J. Syst. Evol. Microbiol.">
        <title>The Global Catalogue of Microorganisms (GCM) 10K type strain sequencing project: providing services to taxonomists for standard genome sequencing and annotation.</title>
        <authorList>
            <consortium name="The Broad Institute Genomics Platform"/>
            <consortium name="The Broad Institute Genome Sequencing Center for Infectious Disease"/>
            <person name="Wu L."/>
            <person name="Ma J."/>
        </authorList>
    </citation>
    <scope>NUCLEOTIDE SEQUENCE [LARGE SCALE GENOMIC DNA]</scope>
    <source>
        <strain evidence="9">CGMCC 1.16305</strain>
    </source>
</reference>
<keyword evidence="9" id="KW-1185">Reference proteome</keyword>
<feature type="domain" description="Histidine kinase/HSP90-like ATPase" evidence="7">
    <location>
        <begin position="12"/>
        <end position="141"/>
    </location>
</feature>
<dbReference type="RefSeq" id="WP_380968836.1">
    <property type="nucleotide sequence ID" value="NZ_JBHTCO010000041.1"/>
</dbReference>
<keyword evidence="1 6" id="KW-0723">Serine/threonine-protein kinase</keyword>
<evidence type="ECO:0000256" key="6">
    <source>
        <dbReference type="HAMAP-Rule" id="MF_00638"/>
    </source>
</evidence>
<dbReference type="EMBL" id="JBHTCO010000041">
    <property type="protein sequence ID" value="MFC7394892.1"/>
    <property type="molecule type" value="Genomic_DNA"/>
</dbReference>
<evidence type="ECO:0000313" key="8">
    <source>
        <dbReference type="EMBL" id="MFC7394892.1"/>
    </source>
</evidence>
<dbReference type="InterPro" id="IPR036890">
    <property type="entry name" value="HATPase_C_sf"/>
</dbReference>
<evidence type="ECO:0000256" key="4">
    <source>
        <dbReference type="ARBA" id="ARBA00022777"/>
    </source>
</evidence>
<evidence type="ECO:0000259" key="7">
    <source>
        <dbReference type="Pfam" id="PF13581"/>
    </source>
</evidence>
<dbReference type="InterPro" id="IPR050267">
    <property type="entry name" value="Anti-sigma-factor_SerPK"/>
</dbReference>
<dbReference type="PANTHER" id="PTHR35526:SF9">
    <property type="entry name" value="SERINE-PROTEIN KINASE RSBW"/>
    <property type="match status" value="1"/>
</dbReference>
<evidence type="ECO:0000256" key="1">
    <source>
        <dbReference type="ARBA" id="ARBA00022527"/>
    </source>
</evidence>
<dbReference type="EC" id="2.7.11.1" evidence="6"/>
<keyword evidence="2 6" id="KW-0808">Transferase</keyword>
<name>A0ABW2PZW8_9BACL</name>
<dbReference type="InterPro" id="IPR003594">
    <property type="entry name" value="HATPase_dom"/>
</dbReference>
<dbReference type="Gene3D" id="3.30.565.10">
    <property type="entry name" value="Histidine kinase-like ATPase, C-terminal domain"/>
    <property type="match status" value="1"/>
</dbReference>
<dbReference type="CDD" id="cd16936">
    <property type="entry name" value="HATPase_RsbW-like"/>
    <property type="match status" value="1"/>
</dbReference>
<keyword evidence="3 6" id="KW-0547">Nucleotide-binding</keyword>
<evidence type="ECO:0000313" key="9">
    <source>
        <dbReference type="Proteomes" id="UP001596505"/>
    </source>
</evidence>
<gene>
    <name evidence="6 8" type="primary">rsbW</name>
    <name evidence="8" type="ORF">ACFQRG_18430</name>
</gene>
<sequence>MMMSPDSIDLTIPAKPEFVGVVRLTTSGVANRLGYSYEDIEDIKIAVSEACTNACNHAYQANEDGKISIRIDSYDDRIEIIVGDRGKSFNFQDKIGNLQPIDPNMSLEKINEGGLGLFLIETLMDKVTISGDSGVIVAMTKFLRRDEVDNNARKVSTSTE</sequence>
<evidence type="ECO:0000256" key="3">
    <source>
        <dbReference type="ARBA" id="ARBA00022741"/>
    </source>
</evidence>